<name>A0A834PEM4_VESPE</name>
<protein>
    <submittedName>
        <fullName evidence="2">Uncharacterized protein</fullName>
    </submittedName>
</protein>
<organism evidence="2 3">
    <name type="scientific">Vespula pensylvanica</name>
    <name type="common">Western yellow jacket</name>
    <name type="synonym">Wasp</name>
    <dbReference type="NCBI Taxonomy" id="30213"/>
    <lineage>
        <taxon>Eukaryota</taxon>
        <taxon>Metazoa</taxon>
        <taxon>Ecdysozoa</taxon>
        <taxon>Arthropoda</taxon>
        <taxon>Hexapoda</taxon>
        <taxon>Insecta</taxon>
        <taxon>Pterygota</taxon>
        <taxon>Neoptera</taxon>
        <taxon>Endopterygota</taxon>
        <taxon>Hymenoptera</taxon>
        <taxon>Apocrita</taxon>
        <taxon>Aculeata</taxon>
        <taxon>Vespoidea</taxon>
        <taxon>Vespidae</taxon>
        <taxon>Vespinae</taxon>
        <taxon>Vespula</taxon>
    </lineage>
</organism>
<keyword evidence="1" id="KW-1133">Transmembrane helix</keyword>
<sequence>MALVNVLKGENARRRWLWVVKIFRRLPFVYARKPRRTFYAQKAAAVEEEEEEEEEVKEVKEVKEEPRGGKGVVVVGGRGERGGGGGGRTIGATAGIELWMVPLRPDFYMLLYAIVVSSILVELVLLANPKHRGEFLV</sequence>
<dbReference type="EMBL" id="JACSDY010000001">
    <property type="protein sequence ID" value="KAF7438337.1"/>
    <property type="molecule type" value="Genomic_DNA"/>
</dbReference>
<proteinExistence type="predicted"/>
<evidence type="ECO:0000313" key="2">
    <source>
        <dbReference type="EMBL" id="KAF7438337.1"/>
    </source>
</evidence>
<keyword evidence="1" id="KW-0472">Membrane</keyword>
<reference evidence="2" key="1">
    <citation type="journal article" date="2020" name="G3 (Bethesda)">
        <title>High-Quality Assemblies for Three Invasive Social Wasps from the &lt;i&gt;Vespula&lt;/i&gt; Genus.</title>
        <authorList>
            <person name="Harrop T.W.R."/>
            <person name="Guhlin J."/>
            <person name="McLaughlin G.M."/>
            <person name="Permina E."/>
            <person name="Stockwell P."/>
            <person name="Gilligan J."/>
            <person name="Le Lec M.F."/>
            <person name="Gruber M.A.M."/>
            <person name="Quinn O."/>
            <person name="Lovegrove M."/>
            <person name="Duncan E.J."/>
            <person name="Remnant E.J."/>
            <person name="Van Eeckhoven J."/>
            <person name="Graham B."/>
            <person name="Knapp R.A."/>
            <person name="Langford K.W."/>
            <person name="Kronenberg Z."/>
            <person name="Press M.O."/>
            <person name="Eacker S.M."/>
            <person name="Wilson-Rankin E.E."/>
            <person name="Purcell J."/>
            <person name="Lester P.J."/>
            <person name="Dearden P.K."/>
        </authorList>
    </citation>
    <scope>NUCLEOTIDE SEQUENCE</scope>
    <source>
        <strain evidence="2">Volc-1</strain>
    </source>
</reference>
<feature type="transmembrane region" description="Helical" evidence="1">
    <location>
        <begin position="107"/>
        <end position="127"/>
    </location>
</feature>
<keyword evidence="1" id="KW-0812">Transmembrane</keyword>
<dbReference type="AlphaFoldDB" id="A0A834PEM4"/>
<keyword evidence="3" id="KW-1185">Reference proteome</keyword>
<comment type="caution">
    <text evidence="2">The sequence shown here is derived from an EMBL/GenBank/DDBJ whole genome shotgun (WGS) entry which is preliminary data.</text>
</comment>
<evidence type="ECO:0000256" key="1">
    <source>
        <dbReference type="SAM" id="Phobius"/>
    </source>
</evidence>
<evidence type="ECO:0000313" key="3">
    <source>
        <dbReference type="Proteomes" id="UP000600918"/>
    </source>
</evidence>
<gene>
    <name evidence="2" type="ORF">H0235_000728</name>
</gene>
<accession>A0A834PEM4</accession>
<dbReference type="Proteomes" id="UP000600918">
    <property type="component" value="Unassembled WGS sequence"/>
</dbReference>